<keyword evidence="4" id="KW-0460">Magnesium</keyword>
<keyword evidence="6" id="KW-1185">Reference proteome</keyword>
<name>A0A6P6YBH3_DERPT</name>
<dbReference type="GO" id="GO:0012505">
    <property type="term" value="C:endomembrane system"/>
    <property type="evidence" value="ECO:0007669"/>
    <property type="project" value="UniProtKB-SubCell"/>
</dbReference>
<evidence type="ECO:0000313" key="7">
    <source>
        <dbReference type="RefSeq" id="XP_027202783.1"/>
    </source>
</evidence>
<evidence type="ECO:0000256" key="4">
    <source>
        <dbReference type="ARBA" id="ARBA00022842"/>
    </source>
</evidence>
<reference evidence="7" key="1">
    <citation type="submission" date="2025-08" db="UniProtKB">
        <authorList>
            <consortium name="RefSeq"/>
        </authorList>
    </citation>
    <scope>IDENTIFICATION</scope>
    <source>
        <strain evidence="7">Airmid</strain>
    </source>
</reference>
<dbReference type="RefSeq" id="XP_027202783.1">
    <property type="nucleotide sequence ID" value="XM_027346982.1"/>
</dbReference>
<dbReference type="InterPro" id="IPR033895">
    <property type="entry name" value="GPT"/>
</dbReference>
<keyword evidence="2" id="KW-0328">Glycosyltransferase</keyword>
<sequence>MTVVFCNSVNIYAGINGLEVGQAIVIAIILFLNNLLFLISMPQIFNFIVSIPQLIGIIHCPIHRIPLINKKTNCLEPSNNQTLINYWLRIRSHLSELQLFRELMVLQCVTGALGLYIYHKQAS</sequence>
<organism evidence="6 7">
    <name type="scientific">Dermatophagoides pteronyssinus</name>
    <name type="common">European house dust mite</name>
    <dbReference type="NCBI Taxonomy" id="6956"/>
    <lineage>
        <taxon>Eukaryota</taxon>
        <taxon>Metazoa</taxon>
        <taxon>Ecdysozoa</taxon>
        <taxon>Arthropoda</taxon>
        <taxon>Chelicerata</taxon>
        <taxon>Arachnida</taxon>
        <taxon>Acari</taxon>
        <taxon>Acariformes</taxon>
        <taxon>Sarcoptiformes</taxon>
        <taxon>Astigmata</taxon>
        <taxon>Psoroptidia</taxon>
        <taxon>Analgoidea</taxon>
        <taxon>Pyroglyphidae</taxon>
        <taxon>Dermatophagoidinae</taxon>
        <taxon>Dermatophagoides</taxon>
    </lineage>
</organism>
<comment type="subcellular location">
    <subcellularLocation>
        <location evidence="1">Endomembrane system</location>
        <topology evidence="1">Multi-pass membrane protein</topology>
    </subcellularLocation>
</comment>
<dbReference type="GO" id="GO:0016020">
    <property type="term" value="C:membrane"/>
    <property type="evidence" value="ECO:0007669"/>
    <property type="project" value="TreeGrafter"/>
</dbReference>
<keyword evidence="5" id="KW-0472">Membrane</keyword>
<evidence type="ECO:0000313" key="6">
    <source>
        <dbReference type="Proteomes" id="UP000515146"/>
    </source>
</evidence>
<dbReference type="InParanoid" id="A0A6P6YBH3"/>
<accession>A0A6P6YBH3</accession>
<dbReference type="GO" id="GO:0016757">
    <property type="term" value="F:glycosyltransferase activity"/>
    <property type="evidence" value="ECO:0007669"/>
    <property type="project" value="UniProtKB-KW"/>
</dbReference>
<dbReference type="KEGG" id="dpte:113796678"/>
<keyword evidence="3" id="KW-0479">Metal-binding</keyword>
<keyword evidence="2" id="KW-0808">Transferase</keyword>
<evidence type="ECO:0000256" key="5">
    <source>
        <dbReference type="SAM" id="Phobius"/>
    </source>
</evidence>
<dbReference type="OrthoDB" id="10262326at2759"/>
<dbReference type="GO" id="GO:0006488">
    <property type="term" value="P:dolichol-linked oligosaccharide biosynthetic process"/>
    <property type="evidence" value="ECO:0007669"/>
    <property type="project" value="InterPro"/>
</dbReference>
<dbReference type="PANTHER" id="PTHR10571:SF0">
    <property type="entry name" value="UDP-N-ACETYLGLUCOSAMINE--DOLICHYL-PHOSPHATE N-ACETYLGLUCOSAMINEPHOSPHOTRANSFERASE"/>
    <property type="match status" value="1"/>
</dbReference>
<feature type="transmembrane region" description="Helical" evidence="5">
    <location>
        <begin position="20"/>
        <end position="39"/>
    </location>
</feature>
<dbReference type="GO" id="GO:0003975">
    <property type="term" value="F:UDP-N-acetylglucosamine-dolichyl-phosphate N-acetylglucosaminephosphotransferase activity"/>
    <property type="evidence" value="ECO:0007669"/>
    <property type="project" value="InterPro"/>
</dbReference>
<evidence type="ECO:0000256" key="1">
    <source>
        <dbReference type="ARBA" id="ARBA00004127"/>
    </source>
</evidence>
<keyword evidence="5" id="KW-0812">Transmembrane</keyword>
<protein>
    <submittedName>
        <fullName evidence="7">UDP-N-acetylglucosamine--dolichyl-phosphate N-acetylglucosaminephosphotransferase-like</fullName>
    </submittedName>
</protein>
<dbReference type="UniPathway" id="UPA00378"/>
<proteinExistence type="predicted"/>
<keyword evidence="5" id="KW-1133">Transmembrane helix</keyword>
<dbReference type="PANTHER" id="PTHR10571">
    <property type="entry name" value="UDP-N-ACETYLGLUCOSAMINE--DOLICHYL-PHOSPHATE N-ACETYLGLUCOSAMINEPHOSPHOTRANSFERASE"/>
    <property type="match status" value="1"/>
</dbReference>
<evidence type="ECO:0000256" key="3">
    <source>
        <dbReference type="ARBA" id="ARBA00022723"/>
    </source>
</evidence>
<dbReference type="AlphaFoldDB" id="A0A6P6YBH3"/>
<evidence type="ECO:0000256" key="2">
    <source>
        <dbReference type="ARBA" id="ARBA00022676"/>
    </source>
</evidence>
<dbReference type="GO" id="GO:0046872">
    <property type="term" value="F:metal ion binding"/>
    <property type="evidence" value="ECO:0007669"/>
    <property type="project" value="UniProtKB-KW"/>
</dbReference>
<dbReference type="Proteomes" id="UP000515146">
    <property type="component" value="Unplaced"/>
</dbReference>
<gene>
    <name evidence="7" type="primary">LOC113796678</name>
</gene>